<name>A0A9Q0GHM6_9ROSI</name>
<keyword evidence="2" id="KW-1185">Reference proteome</keyword>
<reference evidence="1" key="2">
    <citation type="journal article" date="2023" name="Plants (Basel)">
        <title>Annotation of the Turnera subulata (Passifloraceae) Draft Genome Reveals the S-Locus Evolved after the Divergence of Turneroideae from Passifloroideae in a Stepwise Manner.</title>
        <authorList>
            <person name="Henning P.M."/>
            <person name="Roalson E.H."/>
            <person name="Mir W."/>
            <person name="McCubbin A.G."/>
            <person name="Shore J.S."/>
        </authorList>
    </citation>
    <scope>NUCLEOTIDE SEQUENCE</scope>
    <source>
        <strain evidence="1">F60SS</strain>
    </source>
</reference>
<reference evidence="1" key="1">
    <citation type="submission" date="2022-02" db="EMBL/GenBank/DDBJ databases">
        <authorList>
            <person name="Henning P.M."/>
            <person name="McCubbin A.G."/>
            <person name="Shore J.S."/>
        </authorList>
    </citation>
    <scope>NUCLEOTIDE SEQUENCE</scope>
    <source>
        <strain evidence="1">F60SS</strain>
        <tissue evidence="1">Leaves</tissue>
    </source>
</reference>
<feature type="non-terminal residue" evidence="1">
    <location>
        <position position="1"/>
    </location>
</feature>
<feature type="non-terminal residue" evidence="1">
    <location>
        <position position="110"/>
    </location>
</feature>
<dbReference type="Gene3D" id="3.80.10.10">
    <property type="entry name" value="Ribonuclease Inhibitor"/>
    <property type="match status" value="1"/>
</dbReference>
<accession>A0A9Q0GHM6</accession>
<dbReference type="EMBL" id="JAKUCV010000432">
    <property type="protein sequence ID" value="KAJ4850047.1"/>
    <property type="molecule type" value="Genomic_DNA"/>
</dbReference>
<dbReference type="InterPro" id="IPR032675">
    <property type="entry name" value="LRR_dom_sf"/>
</dbReference>
<dbReference type="AlphaFoldDB" id="A0A9Q0GHM6"/>
<evidence type="ECO:0000313" key="2">
    <source>
        <dbReference type="Proteomes" id="UP001141552"/>
    </source>
</evidence>
<comment type="caution">
    <text evidence="1">The sequence shown here is derived from an EMBL/GenBank/DDBJ whole genome shotgun (WGS) entry which is preliminary data.</text>
</comment>
<dbReference type="Proteomes" id="UP001141552">
    <property type="component" value="Unassembled WGS sequence"/>
</dbReference>
<dbReference type="OrthoDB" id="598235at2759"/>
<gene>
    <name evidence="1" type="ORF">Tsubulata_044629</name>
</gene>
<proteinExistence type="predicted"/>
<dbReference type="SUPFAM" id="SSF52047">
    <property type="entry name" value="RNI-like"/>
    <property type="match status" value="1"/>
</dbReference>
<evidence type="ECO:0008006" key="3">
    <source>
        <dbReference type="Google" id="ProtNLM"/>
    </source>
</evidence>
<sequence length="110" mass="12571">LGKLTQLRRLGILKLKEEWHGSLKLTLCQLERLQVVRVAAGAMPGLRRLDIVACHNLEMMPNGIEHLKNIEHLVLWDMPSTFFDKIEQYGGEDLARVQHIPTITRAYGES</sequence>
<protein>
    <recommendedName>
        <fullName evidence="3">Disease resistance protein</fullName>
    </recommendedName>
</protein>
<organism evidence="1 2">
    <name type="scientific">Turnera subulata</name>
    <dbReference type="NCBI Taxonomy" id="218843"/>
    <lineage>
        <taxon>Eukaryota</taxon>
        <taxon>Viridiplantae</taxon>
        <taxon>Streptophyta</taxon>
        <taxon>Embryophyta</taxon>
        <taxon>Tracheophyta</taxon>
        <taxon>Spermatophyta</taxon>
        <taxon>Magnoliopsida</taxon>
        <taxon>eudicotyledons</taxon>
        <taxon>Gunneridae</taxon>
        <taxon>Pentapetalae</taxon>
        <taxon>rosids</taxon>
        <taxon>fabids</taxon>
        <taxon>Malpighiales</taxon>
        <taxon>Passifloraceae</taxon>
        <taxon>Turnera</taxon>
    </lineage>
</organism>
<evidence type="ECO:0000313" key="1">
    <source>
        <dbReference type="EMBL" id="KAJ4850047.1"/>
    </source>
</evidence>